<comment type="caution">
    <text evidence="2">The sequence shown here is derived from an EMBL/GenBank/DDBJ whole genome shotgun (WGS) entry which is preliminary data.</text>
</comment>
<feature type="transmembrane region" description="Helical" evidence="1">
    <location>
        <begin position="218"/>
        <end position="237"/>
    </location>
</feature>
<organism evidence="2 3">
    <name type="scientific">Batillaria attramentaria</name>
    <dbReference type="NCBI Taxonomy" id="370345"/>
    <lineage>
        <taxon>Eukaryota</taxon>
        <taxon>Metazoa</taxon>
        <taxon>Spiralia</taxon>
        <taxon>Lophotrochozoa</taxon>
        <taxon>Mollusca</taxon>
        <taxon>Gastropoda</taxon>
        <taxon>Caenogastropoda</taxon>
        <taxon>Sorbeoconcha</taxon>
        <taxon>Cerithioidea</taxon>
        <taxon>Batillariidae</taxon>
        <taxon>Batillaria</taxon>
    </lineage>
</organism>
<protein>
    <submittedName>
        <fullName evidence="2">Uncharacterized protein</fullName>
    </submittedName>
</protein>
<evidence type="ECO:0000313" key="2">
    <source>
        <dbReference type="EMBL" id="KAK7502632.1"/>
    </source>
</evidence>
<keyword evidence="1" id="KW-0472">Membrane</keyword>
<name>A0ABD0LUL5_9CAEN</name>
<keyword evidence="1" id="KW-1133">Transmembrane helix</keyword>
<keyword evidence="3" id="KW-1185">Reference proteome</keyword>
<proteinExistence type="predicted"/>
<accession>A0ABD0LUL5</accession>
<gene>
    <name evidence="2" type="ORF">BaRGS_00006207</name>
</gene>
<dbReference type="Proteomes" id="UP001519460">
    <property type="component" value="Unassembled WGS sequence"/>
</dbReference>
<dbReference type="EMBL" id="JACVVK020000025">
    <property type="protein sequence ID" value="KAK7502632.1"/>
    <property type="molecule type" value="Genomic_DNA"/>
</dbReference>
<keyword evidence="1" id="KW-0812">Transmembrane</keyword>
<evidence type="ECO:0000256" key="1">
    <source>
        <dbReference type="SAM" id="Phobius"/>
    </source>
</evidence>
<reference evidence="2 3" key="1">
    <citation type="journal article" date="2023" name="Sci. Data">
        <title>Genome assembly of the Korean intertidal mud-creeper Batillaria attramentaria.</title>
        <authorList>
            <person name="Patra A.K."/>
            <person name="Ho P.T."/>
            <person name="Jun S."/>
            <person name="Lee S.J."/>
            <person name="Kim Y."/>
            <person name="Won Y.J."/>
        </authorList>
    </citation>
    <scope>NUCLEOTIDE SEQUENCE [LARGE SCALE GENOMIC DNA]</scope>
    <source>
        <strain evidence="2">Wonlab-2016</strain>
    </source>
</reference>
<evidence type="ECO:0000313" key="3">
    <source>
        <dbReference type="Proteomes" id="UP001519460"/>
    </source>
</evidence>
<sequence>MLEAKIAEVNAQTREEYEAEIQRIDNKTDNLNRTLQNNTSELLELSNVTQHLNQTLQAKTDQLNGLANLTSRLNETLRNKTEELDKFANATAQLDQKWQNRTAFVKSTEDLKREHEARTAQIDAIIKAAEQMYSDLLEERIRKVKEETERNFTASLNKIATELNQTCEAKIQATKEKITIEMGEMQTETVSKISNVDSRQDFMFTLIHQLGFMRLDTWGPALAVIALLQFVLFVIVLKQGARAGDAVVAGGREGGNGKVQQVI</sequence>
<dbReference type="AlphaFoldDB" id="A0ABD0LUL5"/>